<accession>A0A9N8HUT9</accession>
<reference evidence="2" key="1">
    <citation type="submission" date="2020-06" db="EMBL/GenBank/DDBJ databases">
        <authorList>
            <consortium name="Plant Systems Biology data submission"/>
        </authorList>
    </citation>
    <scope>NUCLEOTIDE SEQUENCE</scope>
    <source>
        <strain evidence="2">D6</strain>
    </source>
</reference>
<evidence type="ECO:0000313" key="3">
    <source>
        <dbReference type="Proteomes" id="UP001153069"/>
    </source>
</evidence>
<protein>
    <submittedName>
        <fullName evidence="2">Uncharacterized protein</fullName>
    </submittedName>
</protein>
<evidence type="ECO:0000256" key="1">
    <source>
        <dbReference type="SAM" id="MobiDB-lite"/>
    </source>
</evidence>
<evidence type="ECO:0000313" key="2">
    <source>
        <dbReference type="EMBL" id="CAB9523528.1"/>
    </source>
</evidence>
<feature type="compositionally biased region" description="Polar residues" evidence="1">
    <location>
        <begin position="316"/>
        <end position="328"/>
    </location>
</feature>
<proteinExistence type="predicted"/>
<dbReference type="Proteomes" id="UP001153069">
    <property type="component" value="Unassembled WGS sequence"/>
</dbReference>
<feature type="region of interest" description="Disordered" evidence="1">
    <location>
        <begin position="261"/>
        <end position="328"/>
    </location>
</feature>
<comment type="caution">
    <text evidence="2">The sequence shown here is derived from an EMBL/GenBank/DDBJ whole genome shotgun (WGS) entry which is preliminary data.</text>
</comment>
<dbReference type="EMBL" id="CAICTM010001424">
    <property type="protein sequence ID" value="CAB9523528.1"/>
    <property type="molecule type" value="Genomic_DNA"/>
</dbReference>
<keyword evidence="3" id="KW-1185">Reference proteome</keyword>
<organism evidence="2 3">
    <name type="scientific">Seminavis robusta</name>
    <dbReference type="NCBI Taxonomy" id="568900"/>
    <lineage>
        <taxon>Eukaryota</taxon>
        <taxon>Sar</taxon>
        <taxon>Stramenopiles</taxon>
        <taxon>Ochrophyta</taxon>
        <taxon>Bacillariophyta</taxon>
        <taxon>Bacillariophyceae</taxon>
        <taxon>Bacillariophycidae</taxon>
        <taxon>Naviculales</taxon>
        <taxon>Naviculaceae</taxon>
        <taxon>Seminavis</taxon>
    </lineage>
</organism>
<name>A0A9N8HUT9_9STRA</name>
<feature type="compositionally biased region" description="Polar residues" evidence="1">
    <location>
        <begin position="106"/>
        <end position="126"/>
    </location>
</feature>
<feature type="region of interest" description="Disordered" evidence="1">
    <location>
        <begin position="213"/>
        <end position="242"/>
    </location>
</feature>
<dbReference type="AlphaFoldDB" id="A0A9N8HUT9"/>
<sequence>MSAEDTQATTGMHKDSMTMEMLDQLLATLLLAVIGKIHQELHEERQQLRQPEPESYLSNQYLTILFSNALGQVALDYPALAFPLVFFMKKQARAADRDMQRQASASQGKTALLQQEQAEQPRYQSPLTQEQTQEQLMQQLEQLLPDIARRIQAASSLVPVPVPVPVVNPAPSNGNTDGAGLHMNHHSNTAGFDAAATQGSNCHYAALPSNQKASHVSLGAQNDKAASRPVSEPAPQAKQPTVPIQQVQQMLRLLQQLPPSQRQSLLQSTHGGTGTGTDTVGAQQRSHNDGTESHPTSITGPPPSQQQQQQQITPSDLQSLLQASQKGG</sequence>
<gene>
    <name evidence="2" type="ORF">SEMRO_1426_G271750.1</name>
</gene>
<feature type="region of interest" description="Disordered" evidence="1">
    <location>
        <begin position="98"/>
        <end position="133"/>
    </location>
</feature>
<feature type="compositionally biased region" description="Low complexity" evidence="1">
    <location>
        <begin position="295"/>
        <end position="315"/>
    </location>
</feature>
<feature type="compositionally biased region" description="Low complexity" evidence="1">
    <location>
        <begin position="261"/>
        <end position="281"/>
    </location>
</feature>